<gene>
    <name evidence="1" type="ORF">TNCV_3545141</name>
</gene>
<dbReference type="Proteomes" id="UP000887159">
    <property type="component" value="Unassembled WGS sequence"/>
</dbReference>
<name>A0A8X6RGX4_TRICX</name>
<dbReference type="AlphaFoldDB" id="A0A8X6RGX4"/>
<protein>
    <submittedName>
        <fullName evidence="1">Uncharacterized protein</fullName>
    </submittedName>
</protein>
<organism evidence="1 2">
    <name type="scientific">Trichonephila clavipes</name>
    <name type="common">Golden silk orbweaver</name>
    <name type="synonym">Nephila clavipes</name>
    <dbReference type="NCBI Taxonomy" id="2585209"/>
    <lineage>
        <taxon>Eukaryota</taxon>
        <taxon>Metazoa</taxon>
        <taxon>Ecdysozoa</taxon>
        <taxon>Arthropoda</taxon>
        <taxon>Chelicerata</taxon>
        <taxon>Arachnida</taxon>
        <taxon>Araneae</taxon>
        <taxon>Araneomorphae</taxon>
        <taxon>Entelegynae</taxon>
        <taxon>Araneoidea</taxon>
        <taxon>Nephilidae</taxon>
        <taxon>Trichonephila</taxon>
    </lineage>
</organism>
<reference evidence="1" key="1">
    <citation type="submission" date="2020-08" db="EMBL/GenBank/DDBJ databases">
        <title>Multicomponent nature underlies the extraordinary mechanical properties of spider dragline silk.</title>
        <authorList>
            <person name="Kono N."/>
            <person name="Nakamura H."/>
            <person name="Mori M."/>
            <person name="Yoshida Y."/>
            <person name="Ohtoshi R."/>
            <person name="Malay A.D."/>
            <person name="Moran D.A.P."/>
            <person name="Tomita M."/>
            <person name="Numata K."/>
            <person name="Arakawa K."/>
        </authorList>
    </citation>
    <scope>NUCLEOTIDE SEQUENCE</scope>
</reference>
<keyword evidence="2" id="KW-1185">Reference proteome</keyword>
<sequence>MLSDKCKWSWGHCLLFDLGRALTPRLAAIMIKESRHLIDNRRREESPGWRELEESAKERLDPRLEWKGRKDDERRWCWRIGVI</sequence>
<accession>A0A8X6RGX4</accession>
<dbReference type="EMBL" id="BMAU01021132">
    <property type="protein sequence ID" value="GFX91431.1"/>
    <property type="molecule type" value="Genomic_DNA"/>
</dbReference>
<evidence type="ECO:0000313" key="2">
    <source>
        <dbReference type="Proteomes" id="UP000887159"/>
    </source>
</evidence>
<evidence type="ECO:0000313" key="1">
    <source>
        <dbReference type="EMBL" id="GFX91431.1"/>
    </source>
</evidence>
<comment type="caution">
    <text evidence="1">The sequence shown here is derived from an EMBL/GenBank/DDBJ whole genome shotgun (WGS) entry which is preliminary data.</text>
</comment>
<proteinExistence type="predicted"/>